<evidence type="ECO:0000313" key="2">
    <source>
        <dbReference type="Proteomes" id="UP000289738"/>
    </source>
</evidence>
<sequence length="73" mass="8263">MTLETSVAFFAFVHARKSSSKVKMKIAVKHQVWHLTNHSQPFFEVGHYLQKLLKLAVENNIEPHADGDGSQMA</sequence>
<gene>
    <name evidence="1" type="ORF">Ahy_A01g002849</name>
</gene>
<keyword evidence="2" id="KW-1185">Reference proteome</keyword>
<dbReference type="EMBL" id="SDMP01000001">
    <property type="protein sequence ID" value="RYR78112.1"/>
    <property type="molecule type" value="Genomic_DNA"/>
</dbReference>
<proteinExistence type="predicted"/>
<accession>A0A445ERX3</accession>
<dbReference type="Proteomes" id="UP000289738">
    <property type="component" value="Chromosome A01"/>
</dbReference>
<dbReference type="AlphaFoldDB" id="A0A445ERX3"/>
<reference evidence="1 2" key="1">
    <citation type="submission" date="2019-01" db="EMBL/GenBank/DDBJ databases">
        <title>Sequencing of cultivated peanut Arachis hypogaea provides insights into genome evolution and oil improvement.</title>
        <authorList>
            <person name="Chen X."/>
        </authorList>
    </citation>
    <scope>NUCLEOTIDE SEQUENCE [LARGE SCALE GENOMIC DNA]</scope>
    <source>
        <strain evidence="2">cv. Fuhuasheng</strain>
        <tissue evidence="1">Leaves</tissue>
    </source>
</reference>
<name>A0A445ERX3_ARAHY</name>
<comment type="caution">
    <text evidence="1">The sequence shown here is derived from an EMBL/GenBank/DDBJ whole genome shotgun (WGS) entry which is preliminary data.</text>
</comment>
<evidence type="ECO:0000313" key="1">
    <source>
        <dbReference type="EMBL" id="RYR78112.1"/>
    </source>
</evidence>
<protein>
    <submittedName>
        <fullName evidence="1">Uncharacterized protein</fullName>
    </submittedName>
</protein>
<organism evidence="1 2">
    <name type="scientific">Arachis hypogaea</name>
    <name type="common">Peanut</name>
    <dbReference type="NCBI Taxonomy" id="3818"/>
    <lineage>
        <taxon>Eukaryota</taxon>
        <taxon>Viridiplantae</taxon>
        <taxon>Streptophyta</taxon>
        <taxon>Embryophyta</taxon>
        <taxon>Tracheophyta</taxon>
        <taxon>Spermatophyta</taxon>
        <taxon>Magnoliopsida</taxon>
        <taxon>eudicotyledons</taxon>
        <taxon>Gunneridae</taxon>
        <taxon>Pentapetalae</taxon>
        <taxon>rosids</taxon>
        <taxon>fabids</taxon>
        <taxon>Fabales</taxon>
        <taxon>Fabaceae</taxon>
        <taxon>Papilionoideae</taxon>
        <taxon>50 kb inversion clade</taxon>
        <taxon>dalbergioids sensu lato</taxon>
        <taxon>Dalbergieae</taxon>
        <taxon>Pterocarpus clade</taxon>
        <taxon>Arachis</taxon>
    </lineage>
</organism>